<feature type="domain" description="PPIase FKBP-type" evidence="14">
    <location>
        <begin position="173"/>
        <end position="253"/>
    </location>
</feature>
<organism evidence="15 16">
    <name type="scientific">Sutterella parvirubra YIT 11816</name>
    <dbReference type="NCBI Taxonomy" id="762967"/>
    <lineage>
        <taxon>Bacteria</taxon>
        <taxon>Pseudomonadati</taxon>
        <taxon>Pseudomonadota</taxon>
        <taxon>Betaproteobacteria</taxon>
        <taxon>Burkholderiales</taxon>
        <taxon>Sutterellaceae</taxon>
        <taxon>Sutterella</taxon>
    </lineage>
</organism>
<comment type="caution">
    <text evidence="15">The sequence shown here is derived from an EMBL/GenBank/DDBJ whole genome shotgun (WGS) entry which is preliminary data.</text>
</comment>
<dbReference type="InterPro" id="IPR046357">
    <property type="entry name" value="PPIase_dom_sf"/>
</dbReference>
<dbReference type="Pfam" id="PF05698">
    <property type="entry name" value="Trigger_C"/>
    <property type="match status" value="1"/>
</dbReference>
<dbReference type="HOGENOM" id="CLU_033058_2_0_4"/>
<dbReference type="PANTHER" id="PTHR30560">
    <property type="entry name" value="TRIGGER FACTOR CHAPERONE AND PEPTIDYL-PROLYL CIS/TRANS ISOMERASE"/>
    <property type="match status" value="1"/>
</dbReference>
<dbReference type="InterPro" id="IPR008880">
    <property type="entry name" value="Trigger_fac_C"/>
</dbReference>
<evidence type="ECO:0000256" key="10">
    <source>
        <dbReference type="ARBA" id="ARBA00029986"/>
    </source>
</evidence>
<dbReference type="AlphaFoldDB" id="H3KHZ9"/>
<dbReference type="SUPFAM" id="SSF102735">
    <property type="entry name" value="Trigger factor ribosome-binding domain"/>
    <property type="match status" value="1"/>
</dbReference>
<sequence>MTEQNEQVVETVEAAQEENPLQRTLELKILAADLNNAVENRLTKLAKNARMPGFRKGHVPMKHVRGMYGMQAYDESLNELVGQAWAKAAQESGLRIAGTPRIDARPAADNEDTLVFVATFEVFPDVELPDFAAMELKRYTCTVTDENVEKTIDVMRKQRAVYNVAEGRAAADEDRVKLNFKGTKNGEAFNGGTAEGYVFVLGQGRMLPEFEEAVRGMKAGEKKTFPLTFPADYGIQDLNGAEVEFEVEVLEVAEPSYPAIDDEFAAGLGVEGGVEKMKAEIRANLEREIAARIEAQTKGGVMEAVSKTLTFRVPAEVLNNECEALAEQAMRDLAARGMDVSKFPKPSGLVFKDQAERRIRLSLFVEKLVDEKGITVADEDVRKIAEGIAASYEQPEEVVNYLMNDANRRNNIAGQALETKVTEWILANAKTEDVAVEFDDVMANKF</sequence>
<dbReference type="Proteomes" id="UP000004956">
    <property type="component" value="Unassembled WGS sequence"/>
</dbReference>
<dbReference type="GO" id="GO:0043022">
    <property type="term" value="F:ribosome binding"/>
    <property type="evidence" value="ECO:0007669"/>
    <property type="project" value="TreeGrafter"/>
</dbReference>
<evidence type="ECO:0000313" key="16">
    <source>
        <dbReference type="Proteomes" id="UP000004956"/>
    </source>
</evidence>
<keyword evidence="16" id="KW-1185">Reference proteome</keyword>
<dbReference type="EMBL" id="AFBQ01000369">
    <property type="protein sequence ID" value="EHY30242.1"/>
    <property type="molecule type" value="Genomic_DNA"/>
</dbReference>
<evidence type="ECO:0000256" key="7">
    <source>
        <dbReference type="ARBA" id="ARBA00023186"/>
    </source>
</evidence>
<comment type="similarity">
    <text evidence="2 11 13">Belongs to the FKBP-type PPIase family. Tig subfamily.</text>
</comment>
<keyword evidence="6 11" id="KW-0697">Rotamase</keyword>
<dbReference type="Gene3D" id="1.10.3120.10">
    <property type="entry name" value="Trigger factor, C-terminal domain"/>
    <property type="match status" value="1"/>
</dbReference>
<keyword evidence="7 11" id="KW-0143">Chaperone</keyword>
<dbReference type="InterPro" id="IPR005215">
    <property type="entry name" value="Trig_fac"/>
</dbReference>
<dbReference type="NCBIfam" id="TIGR00115">
    <property type="entry name" value="tig"/>
    <property type="match status" value="1"/>
</dbReference>
<dbReference type="HAMAP" id="MF_00303">
    <property type="entry name" value="Trigger_factor_Tig"/>
    <property type="match status" value="1"/>
</dbReference>
<dbReference type="Pfam" id="PF05697">
    <property type="entry name" value="Trigger_N"/>
    <property type="match status" value="1"/>
</dbReference>
<keyword evidence="8 11" id="KW-0413">Isomerase</keyword>
<dbReference type="Pfam" id="PF00254">
    <property type="entry name" value="FKBP_C"/>
    <property type="match status" value="1"/>
</dbReference>
<dbReference type="GO" id="GO:0003755">
    <property type="term" value="F:peptidyl-prolyl cis-trans isomerase activity"/>
    <property type="evidence" value="ECO:0007669"/>
    <property type="project" value="UniProtKB-UniRule"/>
</dbReference>
<evidence type="ECO:0000256" key="1">
    <source>
        <dbReference type="ARBA" id="ARBA00000971"/>
    </source>
</evidence>
<keyword evidence="9 11" id="KW-0131">Cell cycle</keyword>
<evidence type="ECO:0000256" key="5">
    <source>
        <dbReference type="ARBA" id="ARBA00022618"/>
    </source>
</evidence>
<dbReference type="GO" id="GO:0044183">
    <property type="term" value="F:protein folding chaperone"/>
    <property type="evidence" value="ECO:0007669"/>
    <property type="project" value="TreeGrafter"/>
</dbReference>
<evidence type="ECO:0000256" key="4">
    <source>
        <dbReference type="ARBA" id="ARBA00016902"/>
    </source>
</evidence>
<dbReference type="Gene3D" id="3.10.50.40">
    <property type="match status" value="1"/>
</dbReference>
<dbReference type="RefSeq" id="WP_008543798.1">
    <property type="nucleotide sequence ID" value="NZ_JH605018.1"/>
</dbReference>
<name>H3KHZ9_9BURK</name>
<dbReference type="STRING" id="762967.HMPREF9440_02400"/>
<dbReference type="GO" id="GO:0051301">
    <property type="term" value="P:cell division"/>
    <property type="evidence" value="ECO:0007669"/>
    <property type="project" value="UniProtKB-KW"/>
</dbReference>
<dbReference type="InterPro" id="IPR036611">
    <property type="entry name" value="Trigger_fac_ribosome-bd_sf"/>
</dbReference>
<proteinExistence type="inferred from homology"/>
<evidence type="ECO:0000256" key="9">
    <source>
        <dbReference type="ARBA" id="ARBA00023306"/>
    </source>
</evidence>
<evidence type="ECO:0000259" key="14">
    <source>
        <dbReference type="PROSITE" id="PS50059"/>
    </source>
</evidence>
<dbReference type="GO" id="GO:0051083">
    <property type="term" value="P:'de novo' cotranslational protein folding"/>
    <property type="evidence" value="ECO:0007669"/>
    <property type="project" value="TreeGrafter"/>
</dbReference>
<dbReference type="InterPro" id="IPR037041">
    <property type="entry name" value="Trigger_fac_C_sf"/>
</dbReference>
<dbReference type="FunFam" id="3.10.50.40:FF:000001">
    <property type="entry name" value="Trigger factor"/>
    <property type="match status" value="1"/>
</dbReference>
<reference evidence="15 16" key="1">
    <citation type="submission" date="2011-11" db="EMBL/GenBank/DDBJ databases">
        <authorList>
            <person name="Weinstock G."/>
            <person name="Sodergren E."/>
            <person name="Clifton S."/>
            <person name="Fulton L."/>
            <person name="Fulton B."/>
            <person name="Courtney L."/>
            <person name="Fronick C."/>
            <person name="Harrison M."/>
            <person name="Strong C."/>
            <person name="Farmer C."/>
            <person name="Delahaunty K."/>
            <person name="Markovic C."/>
            <person name="Hall O."/>
            <person name="Minx P."/>
            <person name="Tomlinson C."/>
            <person name="Mitreva M."/>
            <person name="Hou S."/>
            <person name="Chen J."/>
            <person name="Wollam A."/>
            <person name="Pepin K.H."/>
            <person name="Johnson M."/>
            <person name="Bhonagiri V."/>
            <person name="Zhang X."/>
            <person name="Suruliraj S."/>
            <person name="Warren W."/>
            <person name="Chinwalla A."/>
            <person name="Mardis E.R."/>
            <person name="Wilson R.K."/>
        </authorList>
    </citation>
    <scope>NUCLEOTIDE SEQUENCE [LARGE SCALE GENOMIC DNA]</scope>
    <source>
        <strain evidence="15 16">YIT 11816</strain>
    </source>
</reference>
<accession>H3KHZ9</accession>
<dbReference type="PIRSF" id="PIRSF003095">
    <property type="entry name" value="Trigger_factor"/>
    <property type="match status" value="1"/>
</dbReference>
<comment type="catalytic activity">
    <reaction evidence="1 11 12">
        <text>[protein]-peptidylproline (omega=180) = [protein]-peptidylproline (omega=0)</text>
        <dbReference type="Rhea" id="RHEA:16237"/>
        <dbReference type="Rhea" id="RHEA-COMP:10747"/>
        <dbReference type="Rhea" id="RHEA-COMP:10748"/>
        <dbReference type="ChEBI" id="CHEBI:83833"/>
        <dbReference type="ChEBI" id="CHEBI:83834"/>
        <dbReference type="EC" id="5.2.1.8"/>
    </reaction>
</comment>
<evidence type="ECO:0000256" key="12">
    <source>
        <dbReference type="PROSITE-ProRule" id="PRU00277"/>
    </source>
</evidence>
<dbReference type="InterPro" id="IPR027304">
    <property type="entry name" value="Trigger_fact/SurA_dom_sf"/>
</dbReference>
<dbReference type="SUPFAM" id="SSF54534">
    <property type="entry name" value="FKBP-like"/>
    <property type="match status" value="1"/>
</dbReference>
<dbReference type="PATRIC" id="fig|762967.3.peg.1890"/>
<dbReference type="EC" id="5.2.1.8" evidence="3 11"/>
<evidence type="ECO:0000256" key="2">
    <source>
        <dbReference type="ARBA" id="ARBA00005464"/>
    </source>
</evidence>
<evidence type="ECO:0000256" key="8">
    <source>
        <dbReference type="ARBA" id="ARBA00023235"/>
    </source>
</evidence>
<dbReference type="Gene3D" id="3.30.70.1050">
    <property type="entry name" value="Trigger factor ribosome-binding domain"/>
    <property type="match status" value="1"/>
</dbReference>
<keyword evidence="5 11" id="KW-0132">Cell division</keyword>
<dbReference type="GO" id="GO:0043335">
    <property type="term" value="P:protein unfolding"/>
    <property type="evidence" value="ECO:0007669"/>
    <property type="project" value="TreeGrafter"/>
</dbReference>
<dbReference type="InterPro" id="IPR008881">
    <property type="entry name" value="Trigger_fac_ribosome-bd_bac"/>
</dbReference>
<evidence type="ECO:0000256" key="3">
    <source>
        <dbReference type="ARBA" id="ARBA00013194"/>
    </source>
</evidence>
<comment type="domain">
    <text evidence="11">Consists of 3 domains; the N-terminus binds the ribosome, the middle domain has PPIase activity, while the C-terminus has intrinsic chaperone activity on its own.</text>
</comment>
<evidence type="ECO:0000256" key="13">
    <source>
        <dbReference type="RuleBase" id="RU003914"/>
    </source>
</evidence>
<protein>
    <recommendedName>
        <fullName evidence="4 11">Trigger factor</fullName>
        <shortName evidence="11">TF</shortName>
        <ecNumber evidence="3 11">5.2.1.8</ecNumber>
    </recommendedName>
    <alternativeName>
        <fullName evidence="10 11">PPIase</fullName>
    </alternativeName>
</protein>
<dbReference type="SUPFAM" id="SSF109998">
    <property type="entry name" value="Triger factor/SurA peptide-binding domain-like"/>
    <property type="match status" value="1"/>
</dbReference>
<comment type="subcellular location">
    <subcellularLocation>
        <location evidence="11">Cytoplasm</location>
    </subcellularLocation>
    <text evidence="11">About half TF is bound to the ribosome near the polypeptide exit tunnel while the other half is free in the cytoplasm.</text>
</comment>
<keyword evidence="11" id="KW-0963">Cytoplasm</keyword>
<dbReference type="GO" id="GO:0015031">
    <property type="term" value="P:protein transport"/>
    <property type="evidence" value="ECO:0007669"/>
    <property type="project" value="UniProtKB-UniRule"/>
</dbReference>
<dbReference type="InterPro" id="IPR001179">
    <property type="entry name" value="PPIase_FKBP_dom"/>
</dbReference>
<evidence type="ECO:0000256" key="11">
    <source>
        <dbReference type="HAMAP-Rule" id="MF_00303"/>
    </source>
</evidence>
<dbReference type="GO" id="GO:0005737">
    <property type="term" value="C:cytoplasm"/>
    <property type="evidence" value="ECO:0007669"/>
    <property type="project" value="UniProtKB-SubCell"/>
</dbReference>
<evidence type="ECO:0000313" key="15">
    <source>
        <dbReference type="EMBL" id="EHY30242.1"/>
    </source>
</evidence>
<dbReference type="PROSITE" id="PS50059">
    <property type="entry name" value="FKBP_PPIASE"/>
    <property type="match status" value="1"/>
</dbReference>
<dbReference type="OrthoDB" id="9767721at2"/>
<evidence type="ECO:0000256" key="6">
    <source>
        <dbReference type="ARBA" id="ARBA00023110"/>
    </source>
</evidence>
<comment type="function">
    <text evidence="11">Involved in protein export. Acts as a chaperone by maintaining the newly synthesized protein in an open conformation. Functions as a peptidyl-prolyl cis-trans isomerase.</text>
</comment>
<gene>
    <name evidence="11" type="primary">tig</name>
    <name evidence="15" type="ORF">HMPREF9440_02400</name>
</gene>
<dbReference type="PANTHER" id="PTHR30560:SF3">
    <property type="entry name" value="TRIGGER FACTOR-LIKE PROTEIN TIG, CHLOROPLASTIC"/>
    <property type="match status" value="1"/>
</dbReference>